<dbReference type="Pfam" id="PF03366">
    <property type="entry name" value="YEATS"/>
    <property type="match status" value="1"/>
</dbReference>
<keyword evidence="3" id="KW-0234">DNA repair</keyword>
<keyword evidence="3" id="KW-0805">Transcription regulation</keyword>
<evidence type="ECO:0000313" key="6">
    <source>
        <dbReference type="Proteomes" id="UP000799428"/>
    </source>
</evidence>
<dbReference type="Gene3D" id="2.60.40.1970">
    <property type="entry name" value="YEATS domain"/>
    <property type="match status" value="1"/>
</dbReference>
<evidence type="ECO:0000256" key="3">
    <source>
        <dbReference type="RuleBase" id="RU367117"/>
    </source>
</evidence>
<comment type="function">
    <text evidence="3">Component of the SWR1 complex which mediates the ATP-dependent exchange of histone H2A for an H2A variant leading to transcriptional regulation of selected genes by chromatin remodeling. Component of the NuA4 histone acetyltransferase complex which is involved in transcriptional activation of selected genes principally by acetylation of nucleosomal histones H4 and H2A. The NuA4 complex is also involved in DNA repair. Yaf9 may also be required for viability in conditions in which the structural integrity of the spindle is compromised.</text>
</comment>
<keyword evidence="3" id="KW-0963">Cytoplasm</keyword>
<evidence type="ECO:0000256" key="2">
    <source>
        <dbReference type="PROSITE-ProRule" id="PRU00376"/>
    </source>
</evidence>
<keyword evidence="1 2" id="KW-0539">Nucleus</keyword>
<keyword evidence="3" id="KW-0804">Transcription</keyword>
<dbReference type="PANTHER" id="PTHR23195">
    <property type="entry name" value="YEATS DOMAIN"/>
    <property type="match status" value="1"/>
</dbReference>
<dbReference type="PROSITE" id="PS51037">
    <property type="entry name" value="YEATS"/>
    <property type="match status" value="1"/>
</dbReference>
<reference evidence="5" key="1">
    <citation type="journal article" date="2020" name="Stud. Mycol.">
        <title>101 Dothideomycetes genomes: a test case for predicting lifestyles and emergence of pathogens.</title>
        <authorList>
            <person name="Haridas S."/>
            <person name="Albert R."/>
            <person name="Binder M."/>
            <person name="Bloem J."/>
            <person name="Labutti K."/>
            <person name="Salamov A."/>
            <person name="Andreopoulos B."/>
            <person name="Baker S."/>
            <person name="Barry K."/>
            <person name="Bills G."/>
            <person name="Bluhm B."/>
            <person name="Cannon C."/>
            <person name="Castanera R."/>
            <person name="Culley D."/>
            <person name="Daum C."/>
            <person name="Ezra D."/>
            <person name="Gonzalez J."/>
            <person name="Henrissat B."/>
            <person name="Kuo A."/>
            <person name="Liang C."/>
            <person name="Lipzen A."/>
            <person name="Lutzoni F."/>
            <person name="Magnuson J."/>
            <person name="Mondo S."/>
            <person name="Nolan M."/>
            <person name="Ohm R."/>
            <person name="Pangilinan J."/>
            <person name="Park H.-J."/>
            <person name="Ramirez L."/>
            <person name="Alfaro M."/>
            <person name="Sun H."/>
            <person name="Tritt A."/>
            <person name="Yoshinaga Y."/>
            <person name="Zwiers L.-H."/>
            <person name="Turgeon B."/>
            <person name="Goodwin S."/>
            <person name="Spatafora J."/>
            <person name="Crous P."/>
            <person name="Grigoriev I."/>
        </authorList>
    </citation>
    <scope>NUCLEOTIDE SEQUENCE</scope>
    <source>
        <strain evidence="5">CBS 279.74</strain>
    </source>
</reference>
<comment type="domain">
    <text evidence="3">The coiled-coil domain is required for assembly into the NuA4 complex.</text>
</comment>
<evidence type="ECO:0000313" key="5">
    <source>
        <dbReference type="EMBL" id="KAF2715310.1"/>
    </source>
</evidence>
<dbReference type="GO" id="GO:0006355">
    <property type="term" value="P:regulation of DNA-templated transcription"/>
    <property type="evidence" value="ECO:0007669"/>
    <property type="project" value="InterPro"/>
</dbReference>
<dbReference type="InterPro" id="IPR005033">
    <property type="entry name" value="YEATS"/>
</dbReference>
<keyword evidence="3" id="KW-0156">Chromatin regulator</keyword>
<dbReference type="GO" id="GO:0000812">
    <property type="term" value="C:Swr1 complex"/>
    <property type="evidence" value="ECO:0007669"/>
    <property type="project" value="UniProtKB-UniRule"/>
</dbReference>
<keyword evidence="3" id="KW-0227">DNA damage</keyword>
<dbReference type="Proteomes" id="UP000799428">
    <property type="component" value="Unassembled WGS sequence"/>
</dbReference>
<comment type="similarity">
    <text evidence="3">Belongs to the YAF9 family.</text>
</comment>
<dbReference type="GO" id="GO:0006281">
    <property type="term" value="P:DNA repair"/>
    <property type="evidence" value="ECO:0007669"/>
    <property type="project" value="UniProtKB-UniRule"/>
</dbReference>
<organism evidence="5 6">
    <name type="scientific">Pleomassaria siparia CBS 279.74</name>
    <dbReference type="NCBI Taxonomy" id="1314801"/>
    <lineage>
        <taxon>Eukaryota</taxon>
        <taxon>Fungi</taxon>
        <taxon>Dikarya</taxon>
        <taxon>Ascomycota</taxon>
        <taxon>Pezizomycotina</taxon>
        <taxon>Dothideomycetes</taxon>
        <taxon>Pleosporomycetidae</taxon>
        <taxon>Pleosporales</taxon>
        <taxon>Pleomassariaceae</taxon>
        <taxon>Pleomassaria</taxon>
    </lineage>
</organism>
<evidence type="ECO:0000256" key="1">
    <source>
        <dbReference type="ARBA" id="ARBA00023242"/>
    </source>
</evidence>
<dbReference type="GO" id="GO:0006325">
    <property type="term" value="P:chromatin organization"/>
    <property type="evidence" value="ECO:0007669"/>
    <property type="project" value="UniProtKB-KW"/>
</dbReference>
<dbReference type="EMBL" id="MU005764">
    <property type="protein sequence ID" value="KAF2715310.1"/>
    <property type="molecule type" value="Genomic_DNA"/>
</dbReference>
<gene>
    <name evidence="3" type="primary">YAF9</name>
    <name evidence="5" type="ORF">K504DRAFT_510546</name>
</gene>
<dbReference type="InterPro" id="IPR055129">
    <property type="entry name" value="YEATS_dom"/>
</dbReference>
<comment type="subunit">
    <text evidence="3">Component of the SWR1 chromatin-remodeling complex and of the NuA4 histone acetyltransferase complex.</text>
</comment>
<feature type="domain" description="YEATS" evidence="4">
    <location>
        <begin position="1"/>
        <end position="136"/>
    </location>
</feature>
<dbReference type="InterPro" id="IPR038704">
    <property type="entry name" value="YEAST_sf"/>
</dbReference>
<accession>A0A6G1KR76</accession>
<protein>
    <recommendedName>
        <fullName evidence="3">Protein AF-9 homolog</fullName>
    </recommendedName>
</protein>
<dbReference type="GO" id="GO:0005737">
    <property type="term" value="C:cytoplasm"/>
    <property type="evidence" value="ECO:0007669"/>
    <property type="project" value="UniProtKB-SubCell"/>
</dbReference>
<keyword evidence="3" id="KW-0175">Coiled coil</keyword>
<keyword evidence="6" id="KW-1185">Reference proteome</keyword>
<evidence type="ECO:0000259" key="4">
    <source>
        <dbReference type="PROSITE" id="PS51037"/>
    </source>
</evidence>
<dbReference type="OrthoDB" id="1741717at2759"/>
<keyword evidence="3" id="KW-0010">Activator</keyword>
<dbReference type="AlphaFoldDB" id="A0A6G1KR76"/>
<comment type="subcellular location">
    <subcellularLocation>
        <location evidence="3">Nucleus</location>
    </subcellularLocation>
    <subcellularLocation>
        <location evidence="3">Cytoplasm</location>
    </subcellularLocation>
</comment>
<sequence>MPEIQQQLALVTAHHELRKQPKKWPGGIMREWSIEIFQVTDGINVAANAFEKVTYHLHESFPRTKQVQVFKKPPFRIRQSGWGEFQIRIELTSKYGGGVHEIFHDLSFALGDAYSTTATVTFVDPSSTLAALLGPSDSLPTPEATTGLSGLLSPPGSLDQHDAKVDLLKLAEALTELCDDDIYEVAKMAQSEGIGSEQQQQGVIEDTMMFDFDLNVQSETFIKTLWDFVGSKVHITDGVPDVDSFMQEASSSDTPDMEE</sequence>
<proteinExistence type="inferred from homology"/>
<name>A0A6G1KR76_9PLEO</name>